<dbReference type="AlphaFoldDB" id="A0A4U9UT54"/>
<accession>A0A4U9UT54</accession>
<dbReference type="InterPro" id="IPR010665">
    <property type="entry name" value="DUF1240"/>
</dbReference>
<name>A0A4U9UT54_SERFO</name>
<organism evidence="2">
    <name type="scientific">Serratia fonticola</name>
    <dbReference type="NCBI Taxonomy" id="47917"/>
    <lineage>
        <taxon>Bacteria</taxon>
        <taxon>Pseudomonadati</taxon>
        <taxon>Pseudomonadota</taxon>
        <taxon>Gammaproteobacteria</taxon>
        <taxon>Enterobacterales</taxon>
        <taxon>Yersiniaceae</taxon>
        <taxon>Serratia</taxon>
    </lineage>
</organism>
<evidence type="ECO:0000256" key="1">
    <source>
        <dbReference type="SAM" id="Phobius"/>
    </source>
</evidence>
<feature type="transmembrane region" description="Helical" evidence="1">
    <location>
        <begin position="45"/>
        <end position="67"/>
    </location>
</feature>
<reference evidence="2" key="1">
    <citation type="submission" date="2019-05" db="EMBL/GenBank/DDBJ databases">
        <authorList>
            <consortium name="Pathogen Informatics"/>
        </authorList>
    </citation>
    <scope>NUCLEOTIDE SEQUENCE [LARGE SCALE GENOMIC DNA]</scope>
    <source>
        <strain evidence="2">NCTC12965</strain>
    </source>
</reference>
<dbReference type="Pfam" id="PF06836">
    <property type="entry name" value="DUF1240"/>
    <property type="match status" value="1"/>
</dbReference>
<proteinExistence type="predicted"/>
<dbReference type="EMBL" id="CABEEZ010000080">
    <property type="protein sequence ID" value="VTR35469.1"/>
    <property type="molecule type" value="Genomic_DNA"/>
</dbReference>
<sequence length="84" mass="9709">MNNKYFKIFLAAVLFVLCSFAALITYQYVASLVFMEDEITFSAPVLMVFLSSPLLLYAMLGSMYFFISNKRQNTTKALRDIWLI</sequence>
<keyword evidence="1" id="KW-0472">Membrane</keyword>
<protein>
    <submittedName>
        <fullName evidence="2">Protein of uncharacterized function (DUF1240)</fullName>
    </submittedName>
</protein>
<evidence type="ECO:0000313" key="2">
    <source>
        <dbReference type="EMBL" id="VTR35469.1"/>
    </source>
</evidence>
<gene>
    <name evidence="2" type="ORF">NCTC12965_03796</name>
</gene>
<keyword evidence="1" id="KW-1133">Transmembrane helix</keyword>
<keyword evidence="1" id="KW-0812">Transmembrane</keyword>